<evidence type="ECO:0000313" key="9">
    <source>
        <dbReference type="EMBL" id="KAJ5179966.1"/>
    </source>
</evidence>
<keyword evidence="10" id="KW-1185">Reference proteome</keyword>
<dbReference type="PANTHER" id="PTHR33048:SF140">
    <property type="entry name" value="ATPASE, PUTATIVE (EUROFUNG)-RELATED"/>
    <property type="match status" value="1"/>
</dbReference>
<dbReference type="EMBL" id="JAPQKO010000002">
    <property type="protein sequence ID" value="KAJ5179966.1"/>
    <property type="molecule type" value="Genomic_DNA"/>
</dbReference>
<evidence type="ECO:0000256" key="1">
    <source>
        <dbReference type="ARBA" id="ARBA00004141"/>
    </source>
</evidence>
<keyword evidence="4 7" id="KW-0472">Membrane</keyword>
<evidence type="ECO:0000313" key="10">
    <source>
        <dbReference type="Proteomes" id="UP001146351"/>
    </source>
</evidence>
<keyword evidence="2 7" id="KW-0812">Transmembrane</keyword>
<evidence type="ECO:0000256" key="5">
    <source>
        <dbReference type="ARBA" id="ARBA00038359"/>
    </source>
</evidence>
<evidence type="ECO:0000256" key="3">
    <source>
        <dbReference type="ARBA" id="ARBA00022989"/>
    </source>
</evidence>
<feature type="transmembrane region" description="Helical" evidence="7">
    <location>
        <begin position="86"/>
        <end position="111"/>
    </location>
</feature>
<evidence type="ECO:0000259" key="8">
    <source>
        <dbReference type="Pfam" id="PF20684"/>
    </source>
</evidence>
<dbReference type="GO" id="GO:0016020">
    <property type="term" value="C:membrane"/>
    <property type="evidence" value="ECO:0007669"/>
    <property type="project" value="UniProtKB-SubCell"/>
</dbReference>
<evidence type="ECO:0000256" key="4">
    <source>
        <dbReference type="ARBA" id="ARBA00023136"/>
    </source>
</evidence>
<feature type="transmembrane region" description="Helical" evidence="7">
    <location>
        <begin position="164"/>
        <end position="192"/>
    </location>
</feature>
<feature type="transmembrane region" description="Helical" evidence="7">
    <location>
        <begin position="42"/>
        <end position="66"/>
    </location>
</feature>
<comment type="caution">
    <text evidence="9">The sequence shown here is derived from an EMBL/GenBank/DDBJ whole genome shotgun (WGS) entry which is preliminary data.</text>
</comment>
<sequence length="322" mass="35091">MGDSNTQSLLGVSIAFFILSFITVGARCWVRLRLVRAFGWDDATMVAALALNLAFTICCVIGYEYGLGRKLDYFDTRPQDFRHALLAWWLGQLFYVMACIVVKLSIIIALLRIAYCRTHRWVLYTAMLVSAAVGIVFFFCSMFQCSPVSFFWGRSDPDGQCLPAGGILAVAYIYSVGAAVTDLTIGIFPIFLLSNLFMDRRSKIAIIAILSLGCAAGIAVIVRIPFIHHIKDAEFLHNTSSISILSNIETGLGITAGSLPVLRPLVAHVFNKTQSTSGRHQRMTATAQPSNKGSFGPLGPSSGGSGYSIVDDEYHAALADRK</sequence>
<comment type="similarity">
    <text evidence="5">Belongs to the SAT4 family.</text>
</comment>
<feature type="transmembrane region" description="Helical" evidence="7">
    <location>
        <begin position="204"/>
        <end position="226"/>
    </location>
</feature>
<reference evidence="9" key="1">
    <citation type="submission" date="2022-11" db="EMBL/GenBank/DDBJ databases">
        <authorList>
            <person name="Petersen C."/>
        </authorList>
    </citation>
    <scope>NUCLEOTIDE SEQUENCE</scope>
    <source>
        <strain evidence="9">IBT 21917</strain>
    </source>
</reference>
<comment type="subcellular location">
    <subcellularLocation>
        <location evidence="1">Membrane</location>
        <topology evidence="1">Multi-pass membrane protein</topology>
    </subcellularLocation>
</comment>
<dbReference type="OrthoDB" id="3897607at2759"/>
<organism evidence="9 10">
    <name type="scientific">Penicillium capsulatum</name>
    <dbReference type="NCBI Taxonomy" id="69766"/>
    <lineage>
        <taxon>Eukaryota</taxon>
        <taxon>Fungi</taxon>
        <taxon>Dikarya</taxon>
        <taxon>Ascomycota</taxon>
        <taxon>Pezizomycotina</taxon>
        <taxon>Eurotiomycetes</taxon>
        <taxon>Eurotiomycetidae</taxon>
        <taxon>Eurotiales</taxon>
        <taxon>Aspergillaceae</taxon>
        <taxon>Penicillium</taxon>
    </lineage>
</organism>
<dbReference type="Proteomes" id="UP001146351">
    <property type="component" value="Unassembled WGS sequence"/>
</dbReference>
<gene>
    <name evidence="9" type="ORF">N7492_003176</name>
</gene>
<accession>A0A9W9LVV7</accession>
<feature type="domain" description="Rhodopsin" evidence="8">
    <location>
        <begin position="26"/>
        <end position="267"/>
    </location>
</feature>
<reference evidence="9" key="2">
    <citation type="journal article" date="2023" name="IMA Fungus">
        <title>Comparative genomic study of the Penicillium genus elucidates a diverse pangenome and 15 lateral gene transfer events.</title>
        <authorList>
            <person name="Petersen C."/>
            <person name="Sorensen T."/>
            <person name="Nielsen M.R."/>
            <person name="Sondergaard T.E."/>
            <person name="Sorensen J.L."/>
            <person name="Fitzpatrick D.A."/>
            <person name="Frisvad J.C."/>
            <person name="Nielsen K.L."/>
        </authorList>
    </citation>
    <scope>NUCLEOTIDE SEQUENCE</scope>
    <source>
        <strain evidence="9">IBT 21917</strain>
    </source>
</reference>
<evidence type="ECO:0000256" key="2">
    <source>
        <dbReference type="ARBA" id="ARBA00022692"/>
    </source>
</evidence>
<keyword evidence="3 7" id="KW-1133">Transmembrane helix</keyword>
<dbReference type="AlphaFoldDB" id="A0A9W9LVV7"/>
<protein>
    <recommendedName>
        <fullName evidence="8">Rhodopsin domain-containing protein</fullName>
    </recommendedName>
</protein>
<feature type="transmembrane region" description="Helical" evidence="7">
    <location>
        <begin position="12"/>
        <end position="30"/>
    </location>
</feature>
<dbReference type="InterPro" id="IPR052337">
    <property type="entry name" value="SAT4-like"/>
</dbReference>
<name>A0A9W9LVV7_9EURO</name>
<dbReference type="InterPro" id="IPR049326">
    <property type="entry name" value="Rhodopsin_dom_fungi"/>
</dbReference>
<evidence type="ECO:0000256" key="7">
    <source>
        <dbReference type="SAM" id="Phobius"/>
    </source>
</evidence>
<dbReference type="PANTHER" id="PTHR33048">
    <property type="entry name" value="PTH11-LIKE INTEGRAL MEMBRANE PROTEIN (AFU_ORTHOLOGUE AFUA_5G11245)"/>
    <property type="match status" value="1"/>
</dbReference>
<proteinExistence type="inferred from homology"/>
<evidence type="ECO:0000256" key="6">
    <source>
        <dbReference type="SAM" id="MobiDB-lite"/>
    </source>
</evidence>
<feature type="compositionally biased region" description="Polar residues" evidence="6">
    <location>
        <begin position="273"/>
        <end position="292"/>
    </location>
</feature>
<feature type="transmembrane region" description="Helical" evidence="7">
    <location>
        <begin position="123"/>
        <end position="144"/>
    </location>
</feature>
<feature type="region of interest" description="Disordered" evidence="6">
    <location>
        <begin position="273"/>
        <end position="307"/>
    </location>
</feature>
<dbReference type="Pfam" id="PF20684">
    <property type="entry name" value="Fung_rhodopsin"/>
    <property type="match status" value="1"/>
</dbReference>